<dbReference type="SMART" id="SM00388">
    <property type="entry name" value="HisKA"/>
    <property type="match status" value="1"/>
</dbReference>
<keyword evidence="13" id="KW-1185">Reference proteome</keyword>
<keyword evidence="9" id="KW-0902">Two-component regulatory system</keyword>
<organism evidence="12 13">
    <name type="scientific">Oceanobacillus jeddahense</name>
    <dbReference type="NCBI Taxonomy" id="1462527"/>
    <lineage>
        <taxon>Bacteria</taxon>
        <taxon>Bacillati</taxon>
        <taxon>Bacillota</taxon>
        <taxon>Bacilli</taxon>
        <taxon>Bacillales</taxon>
        <taxon>Bacillaceae</taxon>
        <taxon>Oceanobacillus</taxon>
    </lineage>
</organism>
<dbReference type="Pfam" id="PF02518">
    <property type="entry name" value="HATPase_c"/>
    <property type="match status" value="1"/>
</dbReference>
<evidence type="ECO:0000256" key="9">
    <source>
        <dbReference type="ARBA" id="ARBA00023012"/>
    </source>
</evidence>
<dbReference type="EMBL" id="CP101914">
    <property type="protein sequence ID" value="UUI04869.1"/>
    <property type="molecule type" value="Genomic_DNA"/>
</dbReference>
<evidence type="ECO:0000259" key="11">
    <source>
        <dbReference type="PROSITE" id="PS50109"/>
    </source>
</evidence>
<dbReference type="PROSITE" id="PS50109">
    <property type="entry name" value="HIS_KIN"/>
    <property type="match status" value="1"/>
</dbReference>
<keyword evidence="4" id="KW-0597">Phosphoprotein</keyword>
<comment type="subcellular location">
    <subcellularLocation>
        <location evidence="2">Membrane</location>
    </subcellularLocation>
</comment>
<evidence type="ECO:0000313" key="13">
    <source>
        <dbReference type="Proteomes" id="UP001059773"/>
    </source>
</evidence>
<dbReference type="Pfam" id="PF00512">
    <property type="entry name" value="HisKA"/>
    <property type="match status" value="1"/>
</dbReference>
<feature type="transmembrane region" description="Helical" evidence="10">
    <location>
        <begin position="6"/>
        <end position="26"/>
    </location>
</feature>
<keyword evidence="10" id="KW-1133">Transmembrane helix</keyword>
<keyword evidence="10" id="KW-0812">Transmembrane</keyword>
<dbReference type="InterPro" id="IPR003594">
    <property type="entry name" value="HATPase_dom"/>
</dbReference>
<evidence type="ECO:0000256" key="3">
    <source>
        <dbReference type="ARBA" id="ARBA00012438"/>
    </source>
</evidence>
<keyword evidence="7 12" id="KW-0418">Kinase</keyword>
<dbReference type="SMART" id="SM00387">
    <property type="entry name" value="HATPase_c"/>
    <property type="match status" value="1"/>
</dbReference>
<dbReference type="InterPro" id="IPR036890">
    <property type="entry name" value="HATPase_C_sf"/>
</dbReference>
<evidence type="ECO:0000256" key="8">
    <source>
        <dbReference type="ARBA" id="ARBA00022840"/>
    </source>
</evidence>
<dbReference type="Gene3D" id="1.10.287.130">
    <property type="match status" value="1"/>
</dbReference>
<dbReference type="InterPro" id="IPR036097">
    <property type="entry name" value="HisK_dim/P_sf"/>
</dbReference>
<dbReference type="SUPFAM" id="SSF55874">
    <property type="entry name" value="ATPase domain of HSP90 chaperone/DNA topoisomerase II/histidine kinase"/>
    <property type="match status" value="1"/>
</dbReference>
<dbReference type="PANTHER" id="PTHR45453:SF1">
    <property type="entry name" value="PHOSPHATE REGULON SENSOR PROTEIN PHOR"/>
    <property type="match status" value="1"/>
</dbReference>
<evidence type="ECO:0000256" key="7">
    <source>
        <dbReference type="ARBA" id="ARBA00022777"/>
    </source>
</evidence>
<evidence type="ECO:0000256" key="4">
    <source>
        <dbReference type="ARBA" id="ARBA00022553"/>
    </source>
</evidence>
<keyword evidence="10" id="KW-0472">Membrane</keyword>
<evidence type="ECO:0000256" key="5">
    <source>
        <dbReference type="ARBA" id="ARBA00022679"/>
    </source>
</evidence>
<reference evidence="12" key="1">
    <citation type="submission" date="2022-07" db="EMBL/GenBank/DDBJ databases">
        <title>FELIX.</title>
        <authorList>
            <person name="Wan K.H."/>
            <person name="Park S."/>
            <person name="Lawrence Q."/>
            <person name="Eichenberger J.P."/>
            <person name="Booth B.W."/>
            <person name="Piaggio A.J."/>
            <person name="Chandler J.C."/>
            <person name="Franklin A.B."/>
            <person name="Celniker S.E."/>
        </authorList>
    </citation>
    <scope>NUCLEOTIDE SEQUENCE</scope>
    <source>
        <strain evidence="12">QA-1986 374</strain>
    </source>
</reference>
<evidence type="ECO:0000256" key="10">
    <source>
        <dbReference type="SAM" id="Phobius"/>
    </source>
</evidence>
<dbReference type="InterPro" id="IPR005467">
    <property type="entry name" value="His_kinase_dom"/>
</dbReference>
<dbReference type="EC" id="2.7.13.3" evidence="3"/>
<dbReference type="InterPro" id="IPR050351">
    <property type="entry name" value="BphY/WalK/GraS-like"/>
</dbReference>
<evidence type="ECO:0000256" key="6">
    <source>
        <dbReference type="ARBA" id="ARBA00022741"/>
    </source>
</evidence>
<comment type="catalytic activity">
    <reaction evidence="1">
        <text>ATP + protein L-histidine = ADP + protein N-phospho-L-histidine.</text>
        <dbReference type="EC" id="2.7.13.3"/>
    </reaction>
</comment>
<dbReference type="GO" id="GO:0016301">
    <property type="term" value="F:kinase activity"/>
    <property type="evidence" value="ECO:0007669"/>
    <property type="project" value="UniProtKB-KW"/>
</dbReference>
<dbReference type="RefSeq" id="WP_256709771.1">
    <property type="nucleotide sequence ID" value="NZ_CP101914.1"/>
</dbReference>
<proteinExistence type="predicted"/>
<dbReference type="PRINTS" id="PR01780">
    <property type="entry name" value="LANTIREGPROT"/>
</dbReference>
<dbReference type="PANTHER" id="PTHR45453">
    <property type="entry name" value="PHOSPHATE REGULON SENSOR PROTEIN PHOR"/>
    <property type="match status" value="1"/>
</dbReference>
<dbReference type="SUPFAM" id="SSF47384">
    <property type="entry name" value="Homodimeric domain of signal transducing histidine kinase"/>
    <property type="match status" value="1"/>
</dbReference>
<keyword evidence="6" id="KW-0547">Nucleotide-binding</keyword>
<dbReference type="Gene3D" id="3.30.565.10">
    <property type="entry name" value="Histidine kinase-like ATPase, C-terminal domain"/>
    <property type="match status" value="1"/>
</dbReference>
<name>A0ABY5K280_9BACI</name>
<keyword evidence="5" id="KW-0808">Transferase</keyword>
<gene>
    <name evidence="12" type="ORF">NP439_09640</name>
</gene>
<dbReference type="InterPro" id="IPR008358">
    <property type="entry name" value="Sig_transdc_His_kin/Pase_MprB"/>
</dbReference>
<evidence type="ECO:0000256" key="1">
    <source>
        <dbReference type="ARBA" id="ARBA00000085"/>
    </source>
</evidence>
<sequence length="303" mass="35198">MSSWLIIVILSILLIVCISMLLLLYLDIRRITSQLKEINENFGTNELIRTNTHSRGLIRFIANINQLIHLFKQDQQRKQGREDALKQEITNLSHDLRTPLTSIKGFSELMEDSSLSDAEKKEFLAIIQKKIDRLTMMVDQFYELSQIESSDQKISIQQVSLNQLAVDTMLLFYHDFEKNKLQIEIDETAVSPILADEKAVYRIISNIVQNALRYAESYFTIRLIEEEEWIRLEAENDISASDDKTELHRIFDRSYRMDSSRTGGQLGLGLHIVRQLVIQLDGKIEADMEGNKFQIVVSFKKWV</sequence>
<feature type="domain" description="Histidine kinase" evidence="11">
    <location>
        <begin position="91"/>
        <end position="303"/>
    </location>
</feature>
<accession>A0ABY5K280</accession>
<evidence type="ECO:0000256" key="2">
    <source>
        <dbReference type="ARBA" id="ARBA00004370"/>
    </source>
</evidence>
<dbReference type="Proteomes" id="UP001059773">
    <property type="component" value="Chromosome"/>
</dbReference>
<dbReference type="CDD" id="cd00082">
    <property type="entry name" value="HisKA"/>
    <property type="match status" value="1"/>
</dbReference>
<protein>
    <recommendedName>
        <fullName evidence="3">histidine kinase</fullName>
        <ecNumber evidence="3">2.7.13.3</ecNumber>
    </recommendedName>
</protein>
<keyword evidence="8" id="KW-0067">ATP-binding</keyword>
<dbReference type="InterPro" id="IPR003661">
    <property type="entry name" value="HisK_dim/P_dom"/>
</dbReference>
<evidence type="ECO:0000313" key="12">
    <source>
        <dbReference type="EMBL" id="UUI04869.1"/>
    </source>
</evidence>